<feature type="transmembrane region" description="Helical" evidence="1">
    <location>
        <begin position="6"/>
        <end position="23"/>
    </location>
</feature>
<name>A0A2T0BQF8_9CLOT</name>
<dbReference type="RefSeq" id="WP_273346411.1">
    <property type="nucleotide sequence ID" value="NZ_JALCQA010000040.1"/>
</dbReference>
<evidence type="ECO:0000313" key="3">
    <source>
        <dbReference type="Proteomes" id="UP000237798"/>
    </source>
</evidence>
<proteinExistence type="predicted"/>
<keyword evidence="1" id="KW-1133">Transmembrane helix</keyword>
<evidence type="ECO:0000313" key="2">
    <source>
        <dbReference type="EMBL" id="PRR86109.1"/>
    </source>
</evidence>
<dbReference type="EMBL" id="PVXP01000008">
    <property type="protein sequence ID" value="PRR86109.1"/>
    <property type="molecule type" value="Genomic_DNA"/>
</dbReference>
<accession>A0A2T0BQF8</accession>
<dbReference type="AlphaFoldDB" id="A0A2T0BQF8"/>
<reference evidence="2 3" key="1">
    <citation type="submission" date="2018-03" db="EMBL/GenBank/DDBJ databases">
        <title>Genome sequence of Clostridium luticellarii DSM 29923.</title>
        <authorList>
            <person name="Poehlein A."/>
            <person name="Daniel R."/>
        </authorList>
    </citation>
    <scope>NUCLEOTIDE SEQUENCE [LARGE SCALE GENOMIC DNA]</scope>
    <source>
        <strain evidence="2 3">DSM 29923</strain>
    </source>
</reference>
<protein>
    <submittedName>
        <fullName evidence="2">Uncharacterized protein</fullName>
    </submittedName>
</protein>
<keyword evidence="1" id="KW-0812">Transmembrane</keyword>
<sequence>MLIYFFAGMVIGALLCWLAFSYIRRKENETIERALNGLLNDKYYLKMDADLKIYI</sequence>
<keyword evidence="3" id="KW-1185">Reference proteome</keyword>
<dbReference type="Proteomes" id="UP000237798">
    <property type="component" value="Unassembled WGS sequence"/>
</dbReference>
<evidence type="ECO:0000256" key="1">
    <source>
        <dbReference type="SAM" id="Phobius"/>
    </source>
</evidence>
<organism evidence="2 3">
    <name type="scientific">Clostridium luticellarii</name>
    <dbReference type="NCBI Taxonomy" id="1691940"/>
    <lineage>
        <taxon>Bacteria</taxon>
        <taxon>Bacillati</taxon>
        <taxon>Bacillota</taxon>
        <taxon>Clostridia</taxon>
        <taxon>Eubacteriales</taxon>
        <taxon>Clostridiaceae</taxon>
        <taxon>Clostridium</taxon>
    </lineage>
</organism>
<keyword evidence="1" id="KW-0472">Membrane</keyword>
<gene>
    <name evidence="2" type="ORF">CLLU_09410</name>
</gene>
<comment type="caution">
    <text evidence="2">The sequence shown here is derived from an EMBL/GenBank/DDBJ whole genome shotgun (WGS) entry which is preliminary data.</text>
</comment>